<protein>
    <submittedName>
        <fullName evidence="1">Uncharacterized protein</fullName>
    </submittedName>
</protein>
<comment type="caution">
    <text evidence="1">The sequence shown here is derived from an EMBL/GenBank/DDBJ whole genome shotgun (WGS) entry which is preliminary data.</text>
</comment>
<dbReference type="Proteomes" id="UP000481852">
    <property type="component" value="Unassembled WGS sequence"/>
</dbReference>
<dbReference type="RefSeq" id="WP_154527577.1">
    <property type="nucleotide sequence ID" value="NZ_VULZ01000025.1"/>
</dbReference>
<keyword evidence="2" id="KW-1185">Reference proteome</keyword>
<evidence type="ECO:0000313" key="1">
    <source>
        <dbReference type="EMBL" id="MSS16147.1"/>
    </source>
</evidence>
<dbReference type="EMBL" id="VULZ01000025">
    <property type="protein sequence ID" value="MSS16147.1"/>
    <property type="molecule type" value="Genomic_DNA"/>
</dbReference>
<name>A0A6L5X953_9FIRM</name>
<gene>
    <name evidence="1" type="ORF">FYJ35_14135</name>
</gene>
<evidence type="ECO:0000313" key="2">
    <source>
        <dbReference type="Proteomes" id="UP000481852"/>
    </source>
</evidence>
<organism evidence="1 2">
    <name type="scientific">Porcincola intestinalis</name>
    <dbReference type="NCBI Taxonomy" id="2606632"/>
    <lineage>
        <taxon>Bacteria</taxon>
        <taxon>Bacillati</taxon>
        <taxon>Bacillota</taxon>
        <taxon>Clostridia</taxon>
        <taxon>Lachnospirales</taxon>
        <taxon>Lachnospiraceae</taxon>
        <taxon>Porcincola</taxon>
    </lineage>
</organism>
<proteinExistence type="predicted"/>
<accession>A0A6L5X953</accession>
<reference evidence="1 2" key="1">
    <citation type="submission" date="2019-08" db="EMBL/GenBank/DDBJ databases">
        <title>In-depth cultivation of the pig gut microbiome towards novel bacterial diversity and tailored functional studies.</title>
        <authorList>
            <person name="Wylensek D."/>
            <person name="Hitch T.C.A."/>
            <person name="Clavel T."/>
        </authorList>
    </citation>
    <scope>NUCLEOTIDE SEQUENCE [LARGE SCALE GENOMIC DNA]</scope>
    <source>
        <strain evidence="1 2">Oil+RF-744-WCA-WT-11</strain>
    </source>
</reference>
<sequence>MGTGERTLNEPIPEEQFKAFIRVTVNEFYNKWRHRIRTANMQRDEWDVLILEADRIVKQGRQYPVVSDIVFALVQELSREAINLEKN</sequence>
<dbReference type="AlphaFoldDB" id="A0A6L5X953"/>